<dbReference type="Pfam" id="PF04932">
    <property type="entry name" value="Wzy_C"/>
    <property type="match status" value="1"/>
</dbReference>
<organism evidence="8 9">
    <name type="scientific">Luteolibacter flavescens</name>
    <dbReference type="NCBI Taxonomy" id="1859460"/>
    <lineage>
        <taxon>Bacteria</taxon>
        <taxon>Pseudomonadati</taxon>
        <taxon>Verrucomicrobiota</taxon>
        <taxon>Verrucomicrobiia</taxon>
        <taxon>Verrucomicrobiales</taxon>
        <taxon>Verrucomicrobiaceae</taxon>
        <taxon>Luteolibacter</taxon>
    </lineage>
</organism>
<evidence type="ECO:0000313" key="8">
    <source>
        <dbReference type="EMBL" id="MCW1887325.1"/>
    </source>
</evidence>
<dbReference type="GO" id="GO:0016874">
    <property type="term" value="F:ligase activity"/>
    <property type="evidence" value="ECO:0007669"/>
    <property type="project" value="UniProtKB-KW"/>
</dbReference>
<evidence type="ECO:0000256" key="2">
    <source>
        <dbReference type="ARBA" id="ARBA00022692"/>
    </source>
</evidence>
<comment type="caution">
    <text evidence="8">The sequence shown here is derived from an EMBL/GenBank/DDBJ whole genome shotgun (WGS) entry which is preliminary data.</text>
</comment>
<feature type="region of interest" description="Disordered" evidence="5">
    <location>
        <begin position="473"/>
        <end position="494"/>
    </location>
</feature>
<name>A0ABT3FUU1_9BACT</name>
<sequence>MIFFLLLIFFGAFTAGAPWQTTHGVLLVGAGVLMMARRQVEVLPRGWWWLMLGFVVCGTMAFLPAEMLGGKPAWRVGLEGLGLQTGYLTTTQPWLAAEMLGMFTIALVLGVWMAGQRVSDESRRLMMIAFVVGVAAYGLLSAWKSGGQKDQMFGFFPNRNHTATFLAMGAMAGVASLVQSIRDRRWGLLATAGVATVICFWALLAWSVSRSGLLLIGIGVVAWWALVGRGYFGKHAWKAMLLLALAVVGGFLIADTRIKERISETAGRWEEVSTAAEDAGSVDFRLPMWQDAVRMISDQPWTGVGAGGFWSVFPQYREASASANESDGFHPESDWLWLAAETGVPATLCVAALVIWATCYSLARIRHGHSRALRMGCLVAGLLVAVHGVFDVPGHRLPLAWAAAWCFALSLPAGRGGDRESIGRRPFVWPFRVGGLLILLTGLALLTLGEKYTPAVVAGKVARSEADRLYRQDQEAQKAASEQGREYSPSEDEDPLLKALAAVDQGLEARPLDRGLWFRKGFLALHYDDRIEEADRAFAIERALDPSWVGGPLRQAKAWSTSDVERTKALWQEAMRRVDALPPEYRGGPSWKRSAIVEIQRTAKGQPDLELEAKKWKQDAQ</sequence>
<feature type="transmembrane region" description="Helical" evidence="6">
    <location>
        <begin position="163"/>
        <end position="181"/>
    </location>
</feature>
<evidence type="ECO:0000256" key="4">
    <source>
        <dbReference type="ARBA" id="ARBA00023136"/>
    </source>
</evidence>
<dbReference type="RefSeq" id="WP_264503281.1">
    <property type="nucleotide sequence ID" value="NZ_JAPDDS010000016.1"/>
</dbReference>
<feature type="transmembrane region" description="Helical" evidence="6">
    <location>
        <begin position="335"/>
        <end position="360"/>
    </location>
</feature>
<evidence type="ECO:0000313" key="9">
    <source>
        <dbReference type="Proteomes" id="UP001207930"/>
    </source>
</evidence>
<dbReference type="EMBL" id="JAPDDS010000016">
    <property type="protein sequence ID" value="MCW1887325.1"/>
    <property type="molecule type" value="Genomic_DNA"/>
</dbReference>
<dbReference type="PANTHER" id="PTHR37422:SF13">
    <property type="entry name" value="LIPOPOLYSACCHARIDE BIOSYNTHESIS PROTEIN PA4999-RELATED"/>
    <property type="match status" value="1"/>
</dbReference>
<protein>
    <submittedName>
        <fullName evidence="8">O-antigen ligase family protein</fullName>
    </submittedName>
</protein>
<feature type="transmembrane region" description="Helical" evidence="6">
    <location>
        <begin position="372"/>
        <end position="390"/>
    </location>
</feature>
<feature type="transmembrane region" description="Helical" evidence="6">
    <location>
        <begin position="239"/>
        <end position="258"/>
    </location>
</feature>
<keyword evidence="2 6" id="KW-0812">Transmembrane</keyword>
<dbReference type="PANTHER" id="PTHR37422">
    <property type="entry name" value="TEICHURONIC ACID BIOSYNTHESIS PROTEIN TUAE"/>
    <property type="match status" value="1"/>
</dbReference>
<keyword evidence="3 6" id="KW-1133">Transmembrane helix</keyword>
<feature type="transmembrane region" description="Helical" evidence="6">
    <location>
        <begin position="94"/>
        <end position="113"/>
    </location>
</feature>
<evidence type="ECO:0000256" key="5">
    <source>
        <dbReference type="SAM" id="MobiDB-lite"/>
    </source>
</evidence>
<feature type="transmembrane region" description="Helical" evidence="6">
    <location>
        <begin position="188"/>
        <end position="206"/>
    </location>
</feature>
<reference evidence="8 9" key="1">
    <citation type="submission" date="2022-10" db="EMBL/GenBank/DDBJ databases">
        <title>Luteolibacter flavescens strain MCCC 1K03193, whole genome shotgun sequencing project.</title>
        <authorList>
            <person name="Zhao G."/>
            <person name="Shen L."/>
        </authorList>
    </citation>
    <scope>NUCLEOTIDE SEQUENCE [LARGE SCALE GENOMIC DNA]</scope>
    <source>
        <strain evidence="8 9">MCCC 1K03193</strain>
    </source>
</reference>
<feature type="transmembrane region" description="Helical" evidence="6">
    <location>
        <begin position="125"/>
        <end position="143"/>
    </location>
</feature>
<dbReference type="Proteomes" id="UP001207930">
    <property type="component" value="Unassembled WGS sequence"/>
</dbReference>
<evidence type="ECO:0000259" key="7">
    <source>
        <dbReference type="Pfam" id="PF04932"/>
    </source>
</evidence>
<feature type="transmembrane region" description="Helical" evidence="6">
    <location>
        <begin position="47"/>
        <end position="65"/>
    </location>
</feature>
<dbReference type="InterPro" id="IPR051533">
    <property type="entry name" value="WaaL-like"/>
</dbReference>
<evidence type="ECO:0000256" key="1">
    <source>
        <dbReference type="ARBA" id="ARBA00004141"/>
    </source>
</evidence>
<keyword evidence="8" id="KW-0436">Ligase</keyword>
<feature type="transmembrane region" description="Helical" evidence="6">
    <location>
        <begin position="396"/>
        <end position="414"/>
    </location>
</feature>
<gene>
    <name evidence="8" type="ORF">OKA04_21485</name>
</gene>
<feature type="transmembrane region" description="Helical" evidence="6">
    <location>
        <begin position="426"/>
        <end position="448"/>
    </location>
</feature>
<keyword evidence="9" id="KW-1185">Reference proteome</keyword>
<evidence type="ECO:0000256" key="3">
    <source>
        <dbReference type="ARBA" id="ARBA00022989"/>
    </source>
</evidence>
<comment type="subcellular location">
    <subcellularLocation>
        <location evidence="1">Membrane</location>
        <topology evidence="1">Multi-pass membrane protein</topology>
    </subcellularLocation>
</comment>
<proteinExistence type="predicted"/>
<evidence type="ECO:0000256" key="6">
    <source>
        <dbReference type="SAM" id="Phobius"/>
    </source>
</evidence>
<accession>A0ABT3FUU1</accession>
<keyword evidence="4 6" id="KW-0472">Membrane</keyword>
<feature type="domain" description="O-antigen ligase-related" evidence="7">
    <location>
        <begin position="196"/>
        <end position="350"/>
    </location>
</feature>
<dbReference type="InterPro" id="IPR007016">
    <property type="entry name" value="O-antigen_ligase-rel_domated"/>
</dbReference>
<feature type="transmembrane region" description="Helical" evidence="6">
    <location>
        <begin position="212"/>
        <end position="232"/>
    </location>
</feature>